<evidence type="ECO:0000313" key="2">
    <source>
        <dbReference type="Proteomes" id="UP000539642"/>
    </source>
</evidence>
<dbReference type="NCBIfam" id="NF041106">
    <property type="entry name" value="ArsC_rel_Se_1"/>
    <property type="match status" value="1"/>
</dbReference>
<gene>
    <name evidence="1" type="ORF">HNQ81_002579</name>
</gene>
<comment type="caution">
    <text evidence="1">The sequence shown here is derived from an EMBL/GenBank/DDBJ whole genome shotgun (WGS) entry which is preliminary data.</text>
</comment>
<evidence type="ECO:0000313" key="1">
    <source>
        <dbReference type="EMBL" id="MBB5348838.1"/>
    </source>
</evidence>
<keyword evidence="2" id="KW-1185">Reference proteome</keyword>
<protein>
    <submittedName>
        <fullName evidence="1">Uncharacterized protein</fullName>
    </submittedName>
</protein>
<sequence>MSCQKARVALQQSGMTVEEEVDARKTVLQGDAAWQLVAGADRIVVATGKKIEEFVPAKAAKDAILAKITGRTGNLRAPALRRGGTFYIGYNDALYSLIAS</sequence>
<dbReference type="RefSeq" id="WP_183351661.1">
    <property type="nucleotide sequence ID" value="NZ_JACHEO010000016.1"/>
</dbReference>
<accession>A0A840V1W2</accession>
<dbReference type="EMBL" id="JACHEO010000016">
    <property type="protein sequence ID" value="MBB5348838.1"/>
    <property type="molecule type" value="Genomic_DNA"/>
</dbReference>
<name>A0A840V1W2_9BACT</name>
<organism evidence="1 2">
    <name type="scientific">Desulfoprunum benzoelyticum</name>
    <dbReference type="NCBI Taxonomy" id="1506996"/>
    <lineage>
        <taxon>Bacteria</taxon>
        <taxon>Pseudomonadati</taxon>
        <taxon>Thermodesulfobacteriota</taxon>
        <taxon>Desulfobulbia</taxon>
        <taxon>Desulfobulbales</taxon>
        <taxon>Desulfobulbaceae</taxon>
        <taxon>Desulfoprunum</taxon>
    </lineage>
</organism>
<proteinExistence type="predicted"/>
<dbReference type="AlphaFoldDB" id="A0A840V1W2"/>
<dbReference type="Proteomes" id="UP000539642">
    <property type="component" value="Unassembled WGS sequence"/>
</dbReference>
<reference evidence="1 2" key="1">
    <citation type="submission" date="2020-08" db="EMBL/GenBank/DDBJ databases">
        <title>Genomic Encyclopedia of Type Strains, Phase IV (KMG-IV): sequencing the most valuable type-strain genomes for metagenomic binning, comparative biology and taxonomic classification.</title>
        <authorList>
            <person name="Goeker M."/>
        </authorList>
    </citation>
    <scope>NUCLEOTIDE SEQUENCE [LARGE SCALE GENOMIC DNA]</scope>
    <source>
        <strain evidence="1 2">DSM 28570</strain>
    </source>
</reference>